<dbReference type="InterPro" id="IPR010258">
    <property type="entry name" value="Conjugal_tfr_TrbG/VirB9/CagX"/>
</dbReference>
<keyword evidence="2 4" id="KW-0732">Signal</keyword>
<evidence type="ECO:0000313" key="6">
    <source>
        <dbReference type="EMBL" id="UPL22832.1"/>
    </source>
</evidence>
<dbReference type="InterPro" id="IPR033645">
    <property type="entry name" value="VirB9/CagX/TrbG_C"/>
</dbReference>
<dbReference type="Pfam" id="PF10671">
    <property type="entry name" value="TcpQ"/>
    <property type="match status" value="1"/>
</dbReference>
<feature type="region of interest" description="Disordered" evidence="3">
    <location>
        <begin position="137"/>
        <end position="170"/>
    </location>
</feature>
<evidence type="ECO:0000256" key="1">
    <source>
        <dbReference type="ARBA" id="ARBA00006135"/>
    </source>
</evidence>
<evidence type="ECO:0000256" key="3">
    <source>
        <dbReference type="SAM" id="MobiDB-lite"/>
    </source>
</evidence>
<feature type="chain" id="PRO_5042130872" evidence="4">
    <location>
        <begin position="19"/>
        <end position="329"/>
    </location>
</feature>
<organism evidence="6 7">
    <name type="scientific">Alcaligenes faecalis</name>
    <dbReference type="NCBI Taxonomy" id="511"/>
    <lineage>
        <taxon>Bacteria</taxon>
        <taxon>Pseudomonadati</taxon>
        <taxon>Pseudomonadota</taxon>
        <taxon>Betaproteobacteria</taxon>
        <taxon>Burkholderiales</taxon>
        <taxon>Alcaligenaceae</taxon>
        <taxon>Alcaligenes</taxon>
    </lineage>
</organism>
<dbReference type="Pfam" id="PF03524">
    <property type="entry name" value="CagX"/>
    <property type="match status" value="1"/>
</dbReference>
<feature type="signal peptide" evidence="4">
    <location>
        <begin position="1"/>
        <end position="18"/>
    </location>
</feature>
<evidence type="ECO:0000256" key="4">
    <source>
        <dbReference type="SAM" id="SignalP"/>
    </source>
</evidence>
<protein>
    <submittedName>
        <fullName evidence="6">TcpQ domain-containing protein</fullName>
    </submittedName>
</protein>
<dbReference type="AlphaFoldDB" id="A0AAE9KPM5"/>
<proteinExistence type="inferred from homology"/>
<evidence type="ECO:0000259" key="5">
    <source>
        <dbReference type="Pfam" id="PF10671"/>
    </source>
</evidence>
<dbReference type="Gene3D" id="3.55.50.70">
    <property type="match status" value="1"/>
</dbReference>
<dbReference type="Gene3D" id="2.60.40.2500">
    <property type="match status" value="1"/>
</dbReference>
<dbReference type="CDD" id="cd06911">
    <property type="entry name" value="VirB9_CagX_TrbG"/>
    <property type="match status" value="1"/>
</dbReference>
<gene>
    <name evidence="6" type="ORF">MXF72_07060</name>
</gene>
<dbReference type="PROSITE" id="PS51257">
    <property type="entry name" value="PROKAR_LIPOPROTEIN"/>
    <property type="match status" value="1"/>
</dbReference>
<name>A0AAE9KPM5_ALCFA</name>
<evidence type="ECO:0000256" key="2">
    <source>
        <dbReference type="ARBA" id="ARBA00022729"/>
    </source>
</evidence>
<dbReference type="InterPro" id="IPR018927">
    <property type="entry name" value="Pilus_synth_Q_C"/>
</dbReference>
<dbReference type="RefSeq" id="WP_247966678.1">
    <property type="nucleotide sequence ID" value="NZ_CP095873.1"/>
</dbReference>
<sequence>MRFLVRFCVLLMCGLGLSACQTSQGPDGLLADPGTRVFNFDWRLSGDPQVGPMQVFDNGRRIWLHFAPEQMLPAVLGRRNGQETLLSLKPLGQFQVIEGLWTELIFRAGRAQAQASLGRKSAHAEGAATLGVEASDALPQDRSQQKDHQLTQAGFSQRGDSLPSHFPLSRSDIRSSEQSSLFSGKPAPDWMAAQVKEGEPAPGNVLQTQAFQARSELLPVSAPGVDAQSIAEPVFELRIKDRTLRQALVRWAKQAQWVFAPEHWTLEVDFPIKAAARFEGDFETAVAQLLAAAQLNAHPLQACFYSNQVLRILAWPQACDPSASPEGQS</sequence>
<reference evidence="6" key="1">
    <citation type="submission" date="2022-04" db="EMBL/GenBank/DDBJ databases">
        <title>Genomic mining of Alcaligenes faecalis D334 producing ectoin and derivatives.</title>
        <authorList>
            <person name="Doan V.T."/>
            <person name="Quach N.T."/>
            <person name="Vu T.-H.-N."/>
            <person name="Phi Q.-T."/>
        </authorList>
    </citation>
    <scope>NUCLEOTIDE SEQUENCE</scope>
    <source>
        <strain evidence="6">D334</strain>
    </source>
</reference>
<dbReference type="InterPro" id="IPR038161">
    <property type="entry name" value="VirB9/CagX/TrbG_C_sf"/>
</dbReference>
<feature type="domain" description="Toxin co-regulated pilus biosynthesis protein Q C-terminal" evidence="5">
    <location>
        <begin position="234"/>
        <end position="313"/>
    </location>
</feature>
<dbReference type="EMBL" id="CP095873">
    <property type="protein sequence ID" value="UPL22832.1"/>
    <property type="molecule type" value="Genomic_DNA"/>
</dbReference>
<feature type="compositionally biased region" description="Polar residues" evidence="3">
    <location>
        <begin position="150"/>
        <end position="159"/>
    </location>
</feature>
<evidence type="ECO:0000313" key="7">
    <source>
        <dbReference type="Proteomes" id="UP000830925"/>
    </source>
</evidence>
<accession>A0AAE9KPM5</accession>
<comment type="similarity">
    <text evidence="1">Belongs to the TrbG/VirB9 family.</text>
</comment>
<dbReference type="Proteomes" id="UP000830925">
    <property type="component" value="Chromosome"/>
</dbReference>